<sequence>MRTVSFQGARLTESDRRRLAQQQQARAFINPVLQQQVAQIEANLARLQADENRVDPYRYRLDYQAKGTPYVGDAFGF</sequence>
<dbReference type="AlphaFoldDB" id="U2ZTG5"/>
<dbReference type="RefSeq" id="WP_021702818.1">
    <property type="nucleotide sequence ID" value="NZ_BATI01000046.1"/>
</dbReference>
<dbReference type="EMBL" id="BATI01000046">
    <property type="protein sequence ID" value="GAD64745.1"/>
    <property type="molecule type" value="Genomic_DNA"/>
</dbReference>
<proteinExistence type="predicted"/>
<organism evidence="1 2">
    <name type="scientific">Aquipseudomonas alcaligenes (strain ATCC 14909 / DSM 50342 / CCUG 1425 / JCM 20561 / NBRC 14159 / NCIMB 9945 / NCTC 10367 / 1577)</name>
    <name type="common">Pseudomonas alcaligenes</name>
    <dbReference type="NCBI Taxonomy" id="1215092"/>
    <lineage>
        <taxon>Bacteria</taxon>
        <taxon>Pseudomonadati</taxon>
        <taxon>Pseudomonadota</taxon>
        <taxon>Gammaproteobacteria</taxon>
        <taxon>Pseudomonadales</taxon>
        <taxon>Pseudomonadaceae</taxon>
        <taxon>Aquipseudomonas</taxon>
    </lineage>
</organism>
<evidence type="ECO:0000313" key="1">
    <source>
        <dbReference type="EMBL" id="GAD64745.1"/>
    </source>
</evidence>
<name>U2ZTG5_AQUA1</name>
<keyword evidence="2" id="KW-1185">Reference proteome</keyword>
<dbReference type="Proteomes" id="UP000016560">
    <property type="component" value="Unassembled WGS sequence"/>
</dbReference>
<evidence type="ECO:0000313" key="2">
    <source>
        <dbReference type="Proteomes" id="UP000016560"/>
    </source>
</evidence>
<dbReference type="OrthoDB" id="6974193at2"/>
<protein>
    <submittedName>
        <fullName evidence="1">Uncharacterized protein</fullName>
    </submittedName>
</protein>
<dbReference type="eggNOG" id="ENOG5031HMH">
    <property type="taxonomic scope" value="Bacteria"/>
</dbReference>
<gene>
    <name evidence="1" type="ORF">PA6_046_00290</name>
</gene>
<accession>U2ZTG5</accession>
<reference evidence="1" key="1">
    <citation type="submission" date="2024-09" db="EMBL/GenBank/DDBJ databases">
        <title>Whole genome shotgun sequence of Pseudomonas alcaligenes NBRC 14159.</title>
        <authorList>
            <person name="Yoshida I."/>
            <person name="Hosoyama A."/>
            <person name="Tsuchikane K."/>
            <person name="Noguchi M."/>
            <person name="Hirakata S."/>
            <person name="Ando Y."/>
            <person name="Ohji S."/>
            <person name="Yamazoe A."/>
            <person name="Yamazaki S."/>
            <person name="Fujita N."/>
        </authorList>
    </citation>
    <scope>NUCLEOTIDE SEQUENCE</scope>
    <source>
        <strain evidence="1">NBRC 14159</strain>
    </source>
</reference>
<comment type="caution">
    <text evidence="1">The sequence shown here is derived from an EMBL/GenBank/DDBJ whole genome shotgun (WGS) entry which is preliminary data.</text>
</comment>